<evidence type="ECO:0000259" key="3">
    <source>
        <dbReference type="Pfam" id="PF17168"/>
    </source>
</evidence>
<keyword evidence="5" id="KW-1185">Reference proteome</keyword>
<dbReference type="Proteomes" id="UP000594042">
    <property type="component" value="Chromosome"/>
</dbReference>
<feature type="domain" description="DUF4964" evidence="1">
    <location>
        <begin position="15"/>
        <end position="92"/>
    </location>
</feature>
<dbReference type="PANTHER" id="PTHR31987">
    <property type="entry name" value="GLUTAMINASE A-RELATED"/>
    <property type="match status" value="1"/>
</dbReference>
<dbReference type="RefSeq" id="WP_200754640.1">
    <property type="nucleotide sequence ID" value="NZ_AP023322.1"/>
</dbReference>
<dbReference type="InterPro" id="IPR032514">
    <property type="entry name" value="GtaA_central"/>
</dbReference>
<evidence type="ECO:0000313" key="4">
    <source>
        <dbReference type="EMBL" id="BCI63334.1"/>
    </source>
</evidence>
<dbReference type="PANTHER" id="PTHR31987:SF1">
    <property type="entry name" value="GLUTAMINASE A"/>
    <property type="match status" value="1"/>
</dbReference>
<dbReference type="Pfam" id="PF16334">
    <property type="entry name" value="DUF4964"/>
    <property type="match status" value="1"/>
</dbReference>
<dbReference type="Pfam" id="PF17168">
    <property type="entry name" value="DUF5127"/>
    <property type="match status" value="1"/>
</dbReference>
<dbReference type="InterPro" id="IPR052743">
    <property type="entry name" value="Glutaminase_GtaA"/>
</dbReference>
<dbReference type="InterPro" id="IPR032515">
    <property type="entry name" value="DUF4964"/>
</dbReference>
<dbReference type="EMBL" id="AP023322">
    <property type="protein sequence ID" value="BCI63334.1"/>
    <property type="molecule type" value="Genomic_DNA"/>
</dbReference>
<reference evidence="5" key="1">
    <citation type="submission" date="2020-07" db="EMBL/GenBank/DDBJ databases">
        <title>Complete genome sequencing of Coprobacter sp. strain 2CBH44.</title>
        <authorList>
            <person name="Sakamoto M."/>
            <person name="Murakami T."/>
            <person name="Mori H."/>
        </authorList>
    </citation>
    <scope>NUCLEOTIDE SEQUENCE [LARGE SCALE GENOMIC DNA]</scope>
    <source>
        <strain evidence="5">2CBH44</strain>
    </source>
</reference>
<feature type="domain" description="Glutaminase A N-terminal" evidence="3">
    <location>
        <begin position="115"/>
        <end position="336"/>
    </location>
</feature>
<dbReference type="SUPFAM" id="SSF48208">
    <property type="entry name" value="Six-hairpin glycosidases"/>
    <property type="match status" value="1"/>
</dbReference>
<organism evidence="4 5">
    <name type="scientific">Coprobacter secundus subsp. similis</name>
    <dbReference type="NCBI Taxonomy" id="2751153"/>
    <lineage>
        <taxon>Bacteria</taxon>
        <taxon>Pseudomonadati</taxon>
        <taxon>Bacteroidota</taxon>
        <taxon>Bacteroidia</taxon>
        <taxon>Bacteroidales</taxon>
        <taxon>Barnesiellaceae</taxon>
        <taxon>Coprobacter</taxon>
    </lineage>
</organism>
<dbReference type="GO" id="GO:0005975">
    <property type="term" value="P:carbohydrate metabolic process"/>
    <property type="evidence" value="ECO:0007669"/>
    <property type="project" value="InterPro"/>
</dbReference>
<dbReference type="InterPro" id="IPR008928">
    <property type="entry name" value="6-hairpin_glycosidase_sf"/>
</dbReference>
<accession>A0A7G1HY06</accession>
<evidence type="ECO:0008006" key="6">
    <source>
        <dbReference type="Google" id="ProtNLM"/>
    </source>
</evidence>
<gene>
    <name evidence="4" type="ORF">Cop2CBH44_16870</name>
</gene>
<proteinExistence type="predicted"/>
<feature type="domain" description="Glutaminase A central" evidence="2">
    <location>
        <begin position="343"/>
        <end position="679"/>
    </location>
</feature>
<evidence type="ECO:0000313" key="5">
    <source>
        <dbReference type="Proteomes" id="UP000594042"/>
    </source>
</evidence>
<dbReference type="AlphaFoldDB" id="A0A7G1HY06"/>
<dbReference type="KEGG" id="copr:Cop2CBH44_16870"/>
<name>A0A7G1HY06_9BACT</name>
<dbReference type="InterPro" id="IPR033433">
    <property type="entry name" value="GtaA_N"/>
</dbReference>
<protein>
    <recommendedName>
        <fullName evidence="6">Glutaminase</fullName>
    </recommendedName>
</protein>
<sequence>MKNLSVIFWGVLLFVCMSCRDTQSIVRNSSIKNDLRAPAYPLIMIDPYTNAWMFGDTLYQDEVRHWTGEPCPLTGALRVDGTTYRFMGTSRIYPDNKKSVLTRAAIQKSVDVQATQTYYEFECGPVSLKLIFTSPLLLDNLELLSRPVNYITYEVSSLDKAPRQVEIYFEASPFWATDSVTQPVTVERVEEDGILCLKTGTKSQKILKKSGDNVRIDWGYFYLAVQEEDNVSVCIAPAENLRTTFYNEGRIEEKDINSPDNRSGVCINLGEVSTSSSGKVMIGYDDINSIQYFGTNLRPYWNRYGDKNILDMISGAKKDYEMIMSRCYQFDNELMSTARSVGGKEYAELCALAYRQAIAAHKLVESPDGELMFLSKENFSNGSIGTVDITYPSSPLFLLYNVELVKALLNPIFHYSESGRWSKPFPAHDIGTYPLANGQTYNGDMPVEESGNMLILTSAVCSLEGKADYALQHWETLTKWVQYLEEKGLDPEEQLCTDDFAGHFAHNTNLSIKAILGIASYSRLARQLGEESLSDRYRKVALEMSDKWIRMSEDGDHYRLTFDKQGTWSQKYNLIWDKIMNMGIFPDSVVDKELRYYRTRQNQYGLPLDNRATYTKTDWIVWTASLSSDTTTFREFIKPLYRFMNETEDRIPMSDWIFTDKPHHKGFRARSVVGGYFMKMLDDKLSQHP</sequence>
<dbReference type="Pfam" id="PF16335">
    <property type="entry name" value="GtaA_6_Hairpin"/>
    <property type="match status" value="1"/>
</dbReference>
<evidence type="ECO:0000259" key="2">
    <source>
        <dbReference type="Pfam" id="PF16335"/>
    </source>
</evidence>
<evidence type="ECO:0000259" key="1">
    <source>
        <dbReference type="Pfam" id="PF16334"/>
    </source>
</evidence>